<evidence type="ECO:0000256" key="24">
    <source>
        <dbReference type="SAM" id="MobiDB-lite"/>
    </source>
</evidence>
<dbReference type="Gene3D" id="1.10.238.10">
    <property type="entry name" value="EF-hand"/>
    <property type="match status" value="1"/>
</dbReference>
<dbReference type="UniPathway" id="UPA00194"/>
<dbReference type="GO" id="GO:0006979">
    <property type="term" value="P:response to oxidative stress"/>
    <property type="evidence" value="ECO:0007669"/>
    <property type="project" value="InterPro"/>
</dbReference>
<accession>A0A8J6DEA4</accession>
<dbReference type="GO" id="GO:0006952">
    <property type="term" value="P:defense response"/>
    <property type="evidence" value="ECO:0007669"/>
    <property type="project" value="TreeGrafter"/>
</dbReference>
<keyword evidence="10 25" id="KW-0812">Transmembrane</keyword>
<evidence type="ECO:0000259" key="27">
    <source>
        <dbReference type="PROSITE" id="PS51384"/>
    </source>
</evidence>
<comment type="pathway">
    <text evidence="3">Hormone biosynthesis; thyroid hormone biosynthesis.</text>
</comment>
<dbReference type="Gene3D" id="2.40.30.10">
    <property type="entry name" value="Translation factors"/>
    <property type="match status" value="1"/>
</dbReference>
<evidence type="ECO:0000256" key="10">
    <source>
        <dbReference type="ARBA" id="ARBA00022692"/>
    </source>
</evidence>
<dbReference type="InterPro" id="IPR011992">
    <property type="entry name" value="EF-hand-dom_pair"/>
</dbReference>
<dbReference type="GO" id="GO:0005509">
    <property type="term" value="F:calcium ion binding"/>
    <property type="evidence" value="ECO:0007669"/>
    <property type="project" value="InterPro"/>
</dbReference>
<dbReference type="GO" id="GO:0004601">
    <property type="term" value="F:peroxidase activity"/>
    <property type="evidence" value="ECO:0007669"/>
    <property type="project" value="UniProtKB-KW"/>
</dbReference>
<feature type="domain" description="EF-hand" evidence="26">
    <location>
        <begin position="961"/>
        <end position="996"/>
    </location>
</feature>
<dbReference type="InterPro" id="IPR050369">
    <property type="entry name" value="RBOH/FRE"/>
</dbReference>
<evidence type="ECO:0000256" key="9">
    <source>
        <dbReference type="ARBA" id="ARBA00022630"/>
    </source>
</evidence>
<dbReference type="GO" id="GO:0043020">
    <property type="term" value="C:NADPH oxidase complex"/>
    <property type="evidence" value="ECO:0007669"/>
    <property type="project" value="TreeGrafter"/>
</dbReference>
<evidence type="ECO:0000256" key="5">
    <source>
        <dbReference type="ARBA" id="ARBA00012698"/>
    </source>
</evidence>
<evidence type="ECO:0000256" key="22">
    <source>
        <dbReference type="ARBA" id="ARBA00047455"/>
    </source>
</evidence>
<reference evidence="28" key="1">
    <citation type="journal article" date="2021" name="Evol. Appl.">
        <title>The genome of the Pyrenean desman and the effects of bottlenecks and inbreeding on the genomic landscape of an endangered species.</title>
        <authorList>
            <person name="Escoda L."/>
            <person name="Castresana J."/>
        </authorList>
    </citation>
    <scope>NUCLEOTIDE SEQUENCE</scope>
    <source>
        <strain evidence="28">IBE-C5619</strain>
    </source>
</reference>
<keyword evidence="21" id="KW-0376">Hydrogen peroxide</keyword>
<dbReference type="PROSITE" id="PS00018">
    <property type="entry name" value="EF_HAND_1"/>
    <property type="match status" value="2"/>
</dbReference>
<dbReference type="EMBL" id="JAGFMF010012266">
    <property type="protein sequence ID" value="KAG8505266.1"/>
    <property type="molecule type" value="Genomic_DNA"/>
</dbReference>
<dbReference type="SUPFAM" id="SSF63380">
    <property type="entry name" value="Riboflavin synthase domain-like"/>
    <property type="match status" value="1"/>
</dbReference>
<evidence type="ECO:0000256" key="17">
    <source>
        <dbReference type="ARBA" id="ARBA00022989"/>
    </source>
</evidence>
<evidence type="ECO:0000256" key="4">
    <source>
        <dbReference type="ARBA" id="ARBA00005644"/>
    </source>
</evidence>
<evidence type="ECO:0000259" key="26">
    <source>
        <dbReference type="PROSITE" id="PS50222"/>
    </source>
</evidence>
<dbReference type="GO" id="GO:0020037">
    <property type="term" value="F:heme binding"/>
    <property type="evidence" value="ECO:0007669"/>
    <property type="project" value="InterPro"/>
</dbReference>
<dbReference type="FunFam" id="1.10.640.10:FF:000004">
    <property type="entry name" value="Dual oxidase 2"/>
    <property type="match status" value="1"/>
</dbReference>
<keyword evidence="7" id="KW-0893">Thyroid hormones biosynthesis</keyword>
<dbReference type="PRINTS" id="PR00457">
    <property type="entry name" value="ANPEROXIDASE"/>
</dbReference>
<dbReference type="InterPro" id="IPR002048">
    <property type="entry name" value="EF_hand_dom"/>
</dbReference>
<evidence type="ECO:0000256" key="7">
    <source>
        <dbReference type="ARBA" id="ARBA00022534"/>
    </source>
</evidence>
<dbReference type="GO" id="GO:0016175">
    <property type="term" value="F:superoxide-generating NAD(P)H oxidase activity"/>
    <property type="evidence" value="ECO:0007669"/>
    <property type="project" value="TreeGrafter"/>
</dbReference>
<evidence type="ECO:0000256" key="23">
    <source>
        <dbReference type="ARBA" id="ARBA00048762"/>
    </source>
</evidence>
<evidence type="ECO:0000256" key="25">
    <source>
        <dbReference type="SAM" id="Phobius"/>
    </source>
</evidence>
<dbReference type="InterPro" id="IPR039261">
    <property type="entry name" value="FNR_nucleotide-bd"/>
</dbReference>
<dbReference type="SFLD" id="SFLDG01169">
    <property type="entry name" value="NADPH_oxidase_subgroup_(NOX)"/>
    <property type="match status" value="1"/>
</dbReference>
<comment type="catalytic activity">
    <reaction evidence="23">
        <text>NADPH + O2 + H(+) = H2O2 + NADP(+)</text>
        <dbReference type="Rhea" id="RHEA:11260"/>
        <dbReference type="ChEBI" id="CHEBI:15378"/>
        <dbReference type="ChEBI" id="CHEBI:15379"/>
        <dbReference type="ChEBI" id="CHEBI:16240"/>
        <dbReference type="ChEBI" id="CHEBI:57783"/>
        <dbReference type="ChEBI" id="CHEBI:58349"/>
        <dbReference type="EC" id="1.6.3.1"/>
    </reaction>
</comment>
<comment type="similarity">
    <text evidence="4">In the N-terminal section; belongs to the peroxidase family.</text>
</comment>
<feature type="region of interest" description="Disordered" evidence="24">
    <location>
        <begin position="256"/>
        <end position="275"/>
    </location>
</feature>
<feature type="transmembrane region" description="Helical" evidence="25">
    <location>
        <begin position="1156"/>
        <end position="1179"/>
    </location>
</feature>
<name>A0A8J6DEA4_GALPY</name>
<keyword evidence="12" id="KW-0732">Signal</keyword>
<dbReference type="GO" id="GO:0042554">
    <property type="term" value="P:superoxide anion generation"/>
    <property type="evidence" value="ECO:0007669"/>
    <property type="project" value="TreeGrafter"/>
</dbReference>
<dbReference type="Pfam" id="PF00036">
    <property type="entry name" value="EF-hand_1"/>
    <property type="match status" value="1"/>
</dbReference>
<evidence type="ECO:0000256" key="6">
    <source>
        <dbReference type="ARBA" id="ARBA00022475"/>
    </source>
</evidence>
<dbReference type="PANTHER" id="PTHR11972">
    <property type="entry name" value="NADPH OXIDASE"/>
    <property type="match status" value="1"/>
</dbReference>
<keyword evidence="6" id="KW-1003">Cell membrane</keyword>
<dbReference type="SFLD" id="SFLDG01168">
    <property type="entry name" value="Ferric_reductase_subgroup_(FRE"/>
    <property type="match status" value="1"/>
</dbReference>
<feature type="non-terminal residue" evidence="28">
    <location>
        <position position="1"/>
    </location>
</feature>
<dbReference type="FunFam" id="1.10.238.10:FF:000095">
    <property type="entry name" value="dual oxidase 2"/>
    <property type="match status" value="1"/>
</dbReference>
<dbReference type="SFLD" id="SFLDS00052">
    <property type="entry name" value="Ferric_Reductase_Domain"/>
    <property type="match status" value="1"/>
</dbReference>
<evidence type="ECO:0000256" key="15">
    <source>
        <dbReference type="ARBA" id="ARBA00022837"/>
    </source>
</evidence>
<organism evidence="28 29">
    <name type="scientific">Galemys pyrenaicus</name>
    <name type="common">Iberian desman</name>
    <name type="synonym">Pyrenean desman</name>
    <dbReference type="NCBI Taxonomy" id="202257"/>
    <lineage>
        <taxon>Eukaryota</taxon>
        <taxon>Metazoa</taxon>
        <taxon>Chordata</taxon>
        <taxon>Craniata</taxon>
        <taxon>Vertebrata</taxon>
        <taxon>Euteleostomi</taxon>
        <taxon>Mammalia</taxon>
        <taxon>Eutheria</taxon>
        <taxon>Laurasiatheria</taxon>
        <taxon>Eulipotyphla</taxon>
        <taxon>Talpidae</taxon>
        <taxon>Galemys</taxon>
    </lineage>
</organism>
<dbReference type="PANTHER" id="PTHR11972:SF75">
    <property type="entry name" value="DUAL OXIDASE 1"/>
    <property type="match status" value="1"/>
</dbReference>
<dbReference type="InterPro" id="IPR013112">
    <property type="entry name" value="FAD-bd_8"/>
</dbReference>
<dbReference type="PROSITE" id="PS50292">
    <property type="entry name" value="PEROXIDASE_3"/>
    <property type="match status" value="1"/>
</dbReference>
<evidence type="ECO:0000256" key="3">
    <source>
        <dbReference type="ARBA" id="ARBA00005197"/>
    </source>
</evidence>
<dbReference type="PROSITE" id="PS50222">
    <property type="entry name" value="EF_HAND_2"/>
    <property type="match status" value="2"/>
</dbReference>
<feature type="region of interest" description="Disordered" evidence="24">
    <location>
        <begin position="56"/>
        <end position="82"/>
    </location>
</feature>
<dbReference type="InterPro" id="IPR018247">
    <property type="entry name" value="EF_Hand_1_Ca_BS"/>
</dbReference>
<keyword evidence="15" id="KW-0106">Calcium</keyword>
<feature type="transmembrane region" description="Helical" evidence="25">
    <location>
        <begin position="1268"/>
        <end position="1289"/>
    </location>
</feature>
<keyword evidence="11" id="KW-0479">Metal-binding</keyword>
<dbReference type="Gene3D" id="3.40.50.80">
    <property type="entry name" value="Nucleotide-binding domain of ferredoxin-NADP reductase (FNR) module"/>
    <property type="match status" value="1"/>
</dbReference>
<dbReference type="Pfam" id="PF13499">
    <property type="entry name" value="EF-hand_7"/>
    <property type="match status" value="1"/>
</dbReference>
<gene>
    <name evidence="28" type="ORF">J0S82_001070</name>
</gene>
<keyword evidence="9" id="KW-0285">Flavoprotein</keyword>
<keyword evidence="19 25" id="KW-0472">Membrane</keyword>
<dbReference type="SUPFAM" id="SSF47473">
    <property type="entry name" value="EF-hand"/>
    <property type="match status" value="1"/>
</dbReference>
<keyword evidence="14" id="KW-0274">FAD</keyword>
<comment type="function">
    <text evidence="1">Generates hydrogen peroxide which is required for the activity of thyroid peroxidase/TPO and lactoperoxidase/LPO. Plays a role in thyroid hormones synthesis and lactoperoxidase-mediated antimicrobial defense at the surface of mucosa. May have its own peroxidase activity through its N-terminal peroxidase-like domain.</text>
</comment>
<dbReference type="InterPro" id="IPR010255">
    <property type="entry name" value="Haem_peroxidase_sf"/>
</dbReference>
<evidence type="ECO:0000256" key="13">
    <source>
        <dbReference type="ARBA" id="ARBA00022737"/>
    </source>
</evidence>
<dbReference type="GO" id="GO:0042446">
    <property type="term" value="P:hormone biosynthetic process"/>
    <property type="evidence" value="ECO:0007669"/>
    <property type="project" value="UniProtKB-KW"/>
</dbReference>
<keyword evidence="18" id="KW-0560">Oxidoreductase</keyword>
<evidence type="ECO:0000256" key="16">
    <source>
        <dbReference type="ARBA" id="ARBA00022857"/>
    </source>
</evidence>
<dbReference type="InterPro" id="IPR034821">
    <property type="entry name" value="DUOX_peroxidase"/>
</dbReference>
<dbReference type="GO" id="GO:0016324">
    <property type="term" value="C:apical plasma membrane"/>
    <property type="evidence" value="ECO:0007669"/>
    <property type="project" value="UniProtKB-SubCell"/>
</dbReference>
<feature type="domain" description="EF-hand" evidence="26">
    <location>
        <begin position="925"/>
        <end position="960"/>
    </location>
</feature>
<evidence type="ECO:0000313" key="28">
    <source>
        <dbReference type="EMBL" id="KAG8505266.1"/>
    </source>
</evidence>
<feature type="domain" description="FAD-binding FR-type" evidence="27">
    <location>
        <begin position="1388"/>
        <end position="1494"/>
    </location>
</feature>
<feature type="transmembrane region" description="Helical" evidence="25">
    <location>
        <begin position="703"/>
        <end position="727"/>
    </location>
</feature>
<evidence type="ECO:0000256" key="20">
    <source>
        <dbReference type="ARBA" id="ARBA00023180"/>
    </source>
</evidence>
<feature type="transmembrane region" description="Helical" evidence="25">
    <location>
        <begin position="1199"/>
        <end position="1220"/>
    </location>
</feature>
<feature type="transmembrane region" description="Helical" evidence="25">
    <location>
        <begin position="1301"/>
        <end position="1327"/>
    </location>
</feature>
<evidence type="ECO:0000256" key="19">
    <source>
        <dbReference type="ARBA" id="ARBA00023136"/>
    </source>
</evidence>
<evidence type="ECO:0000256" key="12">
    <source>
        <dbReference type="ARBA" id="ARBA00022729"/>
    </source>
</evidence>
<feature type="compositionally biased region" description="Polar residues" evidence="24">
    <location>
        <begin position="263"/>
        <end position="275"/>
    </location>
</feature>
<keyword evidence="29" id="KW-1185">Reference proteome</keyword>
<feature type="transmembrane region" description="Helical" evidence="25">
    <location>
        <begin position="1339"/>
        <end position="1361"/>
    </location>
</feature>
<dbReference type="GO" id="GO:0042744">
    <property type="term" value="P:hydrogen peroxide catabolic process"/>
    <property type="evidence" value="ECO:0007669"/>
    <property type="project" value="UniProtKB-KW"/>
</dbReference>
<evidence type="ECO:0000256" key="2">
    <source>
        <dbReference type="ARBA" id="ARBA00004424"/>
    </source>
</evidence>
<dbReference type="SUPFAM" id="SSF52343">
    <property type="entry name" value="Ferredoxin reductase-like, C-terminal NADP-linked domain"/>
    <property type="match status" value="1"/>
</dbReference>
<keyword evidence="20" id="KW-0325">Glycoprotein</keyword>
<dbReference type="SUPFAM" id="SSF48113">
    <property type="entry name" value="Heme-dependent peroxidases"/>
    <property type="match status" value="1"/>
</dbReference>
<dbReference type="Pfam" id="PF08022">
    <property type="entry name" value="FAD_binding_8"/>
    <property type="match status" value="1"/>
</dbReference>
<evidence type="ECO:0000256" key="21">
    <source>
        <dbReference type="ARBA" id="ARBA00023324"/>
    </source>
</evidence>
<keyword evidence="16" id="KW-0521">NADP</keyword>
<comment type="subcellular location">
    <subcellularLocation>
        <location evidence="2">Apical cell membrane</location>
        <topology evidence="2">Multi-pass membrane protein</topology>
    </subcellularLocation>
</comment>
<keyword evidence="8" id="KW-0575">Peroxidase</keyword>
<dbReference type="GO" id="GO:0016174">
    <property type="term" value="F:NAD(P)H oxidase H2O2-forming activity"/>
    <property type="evidence" value="ECO:0007669"/>
    <property type="project" value="UniProtKB-EC"/>
</dbReference>
<evidence type="ECO:0000256" key="14">
    <source>
        <dbReference type="ARBA" id="ARBA00022827"/>
    </source>
</evidence>
<evidence type="ECO:0000256" key="18">
    <source>
        <dbReference type="ARBA" id="ARBA00023002"/>
    </source>
</evidence>
<dbReference type="Gene3D" id="1.10.640.10">
    <property type="entry name" value="Haem peroxidase domain superfamily, animal type"/>
    <property type="match status" value="1"/>
</dbReference>
<feature type="region of interest" description="Disordered" evidence="24">
    <location>
        <begin position="1"/>
        <end position="37"/>
    </location>
</feature>
<dbReference type="InterPro" id="IPR019791">
    <property type="entry name" value="Haem_peroxidase_animal"/>
</dbReference>
<dbReference type="Pfam" id="PF08030">
    <property type="entry name" value="NAD_binding_6"/>
    <property type="match status" value="1"/>
</dbReference>
<feature type="compositionally biased region" description="Pro residues" evidence="24">
    <location>
        <begin position="60"/>
        <end position="75"/>
    </location>
</feature>
<dbReference type="InterPro" id="IPR017927">
    <property type="entry name" value="FAD-bd_FR_type"/>
</dbReference>
<dbReference type="GO" id="GO:0006590">
    <property type="term" value="P:thyroid hormone generation"/>
    <property type="evidence" value="ECO:0007669"/>
    <property type="project" value="UniProtKB-UniPathway"/>
</dbReference>
<dbReference type="OrthoDB" id="6019201at2759"/>
<evidence type="ECO:0000256" key="1">
    <source>
        <dbReference type="ARBA" id="ARBA00003796"/>
    </source>
</evidence>
<dbReference type="EC" id="1.6.3.1" evidence="5"/>
<evidence type="ECO:0000256" key="8">
    <source>
        <dbReference type="ARBA" id="ARBA00022559"/>
    </source>
</evidence>
<evidence type="ECO:0000313" key="29">
    <source>
        <dbReference type="Proteomes" id="UP000700334"/>
    </source>
</evidence>
<dbReference type="CDD" id="cd00051">
    <property type="entry name" value="EFh"/>
    <property type="match status" value="1"/>
</dbReference>
<keyword evidence="17 25" id="KW-1133">Transmembrane helix</keyword>
<comment type="catalytic activity">
    <reaction evidence="22">
        <text>NADH + O2 + H(+) = H2O2 + NAD(+)</text>
        <dbReference type="Rhea" id="RHEA:11264"/>
        <dbReference type="ChEBI" id="CHEBI:15378"/>
        <dbReference type="ChEBI" id="CHEBI:15379"/>
        <dbReference type="ChEBI" id="CHEBI:16240"/>
        <dbReference type="ChEBI" id="CHEBI:57540"/>
        <dbReference type="ChEBI" id="CHEBI:57945"/>
        <dbReference type="EC" id="1.6.3.1"/>
    </reaction>
</comment>
<dbReference type="InterPro" id="IPR013121">
    <property type="entry name" value="Fe_red_NAD-bd_6"/>
</dbReference>
<proteinExistence type="inferred from homology"/>
<evidence type="ECO:0000256" key="11">
    <source>
        <dbReference type="ARBA" id="ARBA00022723"/>
    </source>
</evidence>
<dbReference type="InterPro" id="IPR017938">
    <property type="entry name" value="Riboflavin_synthase-like_b-brl"/>
</dbReference>
<dbReference type="CDD" id="cd06186">
    <property type="entry name" value="NOX_Duox_like_FAD_NADP"/>
    <property type="match status" value="1"/>
</dbReference>
<dbReference type="CDD" id="cd09820">
    <property type="entry name" value="dual_peroxidase_like"/>
    <property type="match status" value="1"/>
</dbReference>
<dbReference type="PROSITE" id="PS51384">
    <property type="entry name" value="FAD_FR"/>
    <property type="match status" value="1"/>
</dbReference>
<keyword evidence="13" id="KW-0677">Repeat</keyword>
<comment type="caution">
    <text evidence="28">The sequence shown here is derived from an EMBL/GenBank/DDBJ whole genome shotgun (WGS) entry which is preliminary data.</text>
</comment>
<dbReference type="SMART" id="SM00054">
    <property type="entry name" value="EFh"/>
    <property type="match status" value="2"/>
</dbReference>
<sequence>PSGPGEADLPFRSSRGHTSRALEADGTSLRTGPCEPAPSLLCAGVLSERLGKTRHARFHPAPPCSAPPRSAPPRPQTGNSRSVFTQPRLLGAELQREPKESGGVGQLRALQEPFRRPGSGDVEAAGQSWEGFFGAFPGRFDGWYNNLMEHRWGSKGSRLQRLVPATYADGVYQPLGEPHLPNPRDLSNTAMRGPAGHASLRNRTVLGVFFGYHVLSDLVSVERTGCPAEFLNIQIPPGDPVFDPDGRGDVVLPFQRSRWDPKTGQSPSNPRDLTNEVTGWLDGSAIYGSSNSWSDALRSFSGGQLASGPDPAFPREAQEPLLMWIAPDPATGQRGPRGLYAFGAERGNRDPFVQALGVVWFRYHNLWAQRLAGQHPGWGDEELFQHARKRVVATYQNIAMYEWLPSFLRKMPKEYAGYQPFLDPSISPEFLAASEQFFSTMVPPGVYMRNASCHFQGVPNQSSSFPSALRVCNSYWSRSREHPNQWSAEDMVELLLGMASQIAEREDHVVVEDLRDFWPGPLKVSRTDHLASCLQRGRDLGLPSYSKARAALGLPPITSWQDINPALFQSDGTVLNSTAALYNQDLSRLELLPGGLLESHGDPGPLFSTIVLDQFVRLRDGDRYWFENTRNGLFSEEEIAEIKNTSLRDVLVAVTNVNPSALQPNIFFWHAGDPCPQPRQLSTEGLPACTAPIIRDYFAGSGFGFGVTIGTLCCFPLVSLLSAWIVARLRRRNFKRLQVQDRQSIMTEKLVGGVEAMEWQGRKEPCRAVLVQLQQGQIRVVDGRFSLLRTIQLKSPQQVNLILSSNHGRCTLLLKIPKEYDLVLLFNLEEERQILVENLRVALKESGLDFQEWELREQELMRAAVTRKQRSQLLETFFRHLFSQVLDIDQADAGTLPLDSSQKVQEALTCELSRVEFAESLGLKPQDMFVESMFSLADKDGNGYLSFREFLDILVVFMKGSPEEKSRLMFRMYDFDGNGLISKDEFIRMLRSFIEISNNCLSKDQLAEVVESMFRESGFQAKEELTWEDFHYMLRDHDSELRFTQLCVRGVEVPEVIKDLCRRASYISQEKICPSPRVSARCPRSRDLEVELTPQKLQCLTPTDPPQEIRRRFGKKVTSFQPLLFTEAHREKFQRSRRHQTVQQFKRFIENYRRHIGCVAVFYAIAGGLFLERAYYYAFAAHHMGITDTTRVGIILSRGTAASISFMFSYILLTMCRNLITFLRETFLNRYVPFDAAVDFHRLIASTAIVLTGRAWESLGFFAAGHVVNVYLFSISPLSVLSCLFPGLFHDDGSELPQKYYWWFFQTVPGLTGVVLLLVLAIMYVFASHHFRRHSFRGFWLTHHLYILLYVLLIIHGSFALIQLPRFHIFFLVPALIYGGDKLVSLSRKKVEISVVKAELLPSGVTHLRFQRPQGFEYKSGQWVRIACLALGTTEYHPFTLTSAPHEDTLSLHIRAAGPWTTRLREIYSPPTSDSCARYPKLYLDGPFGEGHQEWHKFEVSVLVGGGIGVTPFASILKDLVFKSSVSCQVFCKKIYFIWVTRTQRQFEWLADIIREVEENDHQDLVSVHIYITQLAEKFDLRTTMLYICERHFQKVLNRSLFTGLRSVTHFGRPPFEPFFNSLQEVHPQVRKIGVFSCGPPGMTKNVEKACQLINKQDRTHFSHHYENF</sequence>
<dbReference type="FunFam" id="2.40.30.10:FF:000043">
    <property type="entry name" value="dual oxidase 1"/>
    <property type="match status" value="1"/>
</dbReference>
<protein>
    <recommendedName>
        <fullName evidence="5">NAD(P)H oxidase (H2O2-forming)</fullName>
        <ecNumber evidence="5">1.6.3.1</ecNumber>
    </recommendedName>
</protein>
<dbReference type="Proteomes" id="UP000700334">
    <property type="component" value="Unassembled WGS sequence"/>
</dbReference>
<dbReference type="Pfam" id="PF03098">
    <property type="entry name" value="An_peroxidase"/>
    <property type="match status" value="1"/>
</dbReference>
<dbReference type="FunFam" id="3.40.50.80:FF:000006">
    <property type="entry name" value="Dual oxidase 2"/>
    <property type="match status" value="1"/>
</dbReference>
<dbReference type="InterPro" id="IPR037120">
    <property type="entry name" value="Haem_peroxidase_sf_animal"/>
</dbReference>